<evidence type="ECO:0000256" key="7">
    <source>
        <dbReference type="ARBA" id="ARBA00023118"/>
    </source>
</evidence>
<evidence type="ECO:0000259" key="10">
    <source>
        <dbReference type="PROSITE" id="PS50878"/>
    </source>
</evidence>
<proteinExistence type="inferred from homology"/>
<dbReference type="PRINTS" id="PR00866">
    <property type="entry name" value="RNADNAPOLMS"/>
</dbReference>
<evidence type="ECO:0000256" key="8">
    <source>
        <dbReference type="ARBA" id="ARBA00034120"/>
    </source>
</evidence>
<dbReference type="GO" id="GO:0046872">
    <property type="term" value="F:metal ion binding"/>
    <property type="evidence" value="ECO:0007669"/>
    <property type="project" value="UniProtKB-KW"/>
</dbReference>
<feature type="domain" description="Reverse transcriptase" evidence="10">
    <location>
        <begin position="14"/>
        <end position="234"/>
    </location>
</feature>
<organism evidence="11 12">
    <name type="scientific">Klebsiella variicola</name>
    <dbReference type="NCBI Taxonomy" id="244366"/>
    <lineage>
        <taxon>Bacteria</taxon>
        <taxon>Pseudomonadati</taxon>
        <taxon>Pseudomonadota</taxon>
        <taxon>Gammaproteobacteria</taxon>
        <taxon>Enterobacterales</taxon>
        <taxon>Enterobacteriaceae</taxon>
        <taxon>Klebsiella/Raoultella group</taxon>
        <taxon>Klebsiella</taxon>
        <taxon>Klebsiella pneumoniae complex</taxon>
    </lineage>
</organism>
<evidence type="ECO:0000256" key="6">
    <source>
        <dbReference type="ARBA" id="ARBA00022918"/>
    </source>
</evidence>
<evidence type="ECO:0000256" key="2">
    <source>
        <dbReference type="ARBA" id="ARBA00022679"/>
    </source>
</evidence>
<evidence type="ECO:0000313" key="12">
    <source>
        <dbReference type="Proteomes" id="UP000516181"/>
    </source>
</evidence>
<evidence type="ECO:0000313" key="11">
    <source>
        <dbReference type="EMBL" id="QNP24876.1"/>
    </source>
</evidence>
<protein>
    <recommendedName>
        <fullName evidence="1">RNA-directed DNA polymerase</fullName>
        <ecNumber evidence="1">2.7.7.49</ecNumber>
    </recommendedName>
</protein>
<dbReference type="EC" id="2.7.7.49" evidence="1"/>
<dbReference type="NCBIfam" id="NF038233">
    <property type="entry name" value="retron_St85_RT"/>
    <property type="match status" value="1"/>
</dbReference>
<sequence length="303" mass="34950">MLIDHLSDSLILTHNFINDLANTASKNYNKFSVPKKNGGTRVVYQPHKELKLLQRVIHDDFLYSLQVHPACTAYIEGSSVKKNAEKHRHNKYLLRLDFVDFFKSITHNDILLYLMENKIHPQWTDEDTEIFLKLVCYNGRLTMGAVTSPMISNLICIKLDKAIESICSPLNITYTRYADDIYLSTNTANILGLMPKKIIHILRTIEYPKNLIINTSKTQHSSKKTRMIITGLKITNDGEISIGRGKKREIRSLVYKWDSLSIEQKKYLQGYLSYCVSVEPLFINALCEKFSAKVIKKIQTYKL</sequence>
<comment type="similarity">
    <text evidence="8">Belongs to the bacterial reverse transcriptase family.</text>
</comment>
<dbReference type="PANTHER" id="PTHR34047:SF7">
    <property type="entry name" value="RNA-DIRECTED DNA POLYMERASE"/>
    <property type="match status" value="1"/>
</dbReference>
<dbReference type="InterPro" id="IPR000123">
    <property type="entry name" value="Reverse_transcriptase_msDNA"/>
</dbReference>
<keyword evidence="4" id="KW-0479">Metal-binding</keyword>
<dbReference type="SUPFAM" id="SSF56672">
    <property type="entry name" value="DNA/RNA polymerases"/>
    <property type="match status" value="1"/>
</dbReference>
<evidence type="ECO:0000256" key="1">
    <source>
        <dbReference type="ARBA" id="ARBA00012493"/>
    </source>
</evidence>
<keyword evidence="7" id="KW-0051">Antiviral defense</keyword>
<dbReference type="InterPro" id="IPR000477">
    <property type="entry name" value="RT_dom"/>
</dbReference>
<dbReference type="InterPro" id="IPR043502">
    <property type="entry name" value="DNA/RNA_pol_sf"/>
</dbReference>
<evidence type="ECO:0000256" key="4">
    <source>
        <dbReference type="ARBA" id="ARBA00022723"/>
    </source>
</evidence>
<name>A0A7H0EM60_KLEVA</name>
<dbReference type="GO" id="GO:0003964">
    <property type="term" value="F:RNA-directed DNA polymerase activity"/>
    <property type="evidence" value="ECO:0007669"/>
    <property type="project" value="UniProtKB-KW"/>
</dbReference>
<dbReference type="GO" id="GO:0003723">
    <property type="term" value="F:RNA binding"/>
    <property type="evidence" value="ECO:0007669"/>
    <property type="project" value="InterPro"/>
</dbReference>
<keyword evidence="6 11" id="KW-0695">RNA-directed DNA polymerase</keyword>
<keyword evidence="3" id="KW-0548">Nucleotidyltransferase</keyword>
<dbReference type="GO" id="GO:0051607">
    <property type="term" value="P:defense response to virus"/>
    <property type="evidence" value="ECO:0007669"/>
    <property type="project" value="UniProtKB-KW"/>
</dbReference>
<dbReference type="PANTHER" id="PTHR34047">
    <property type="entry name" value="NUCLEAR INTRON MATURASE 1, MITOCHONDRIAL-RELATED"/>
    <property type="match status" value="1"/>
</dbReference>
<dbReference type="RefSeq" id="WP_110236218.1">
    <property type="nucleotide sequence ID" value="NZ_BIJF01000027.1"/>
</dbReference>
<dbReference type="Proteomes" id="UP000516181">
    <property type="component" value="Chromosome"/>
</dbReference>
<dbReference type="PROSITE" id="PS50878">
    <property type="entry name" value="RT_POL"/>
    <property type="match status" value="1"/>
</dbReference>
<evidence type="ECO:0000256" key="5">
    <source>
        <dbReference type="ARBA" id="ARBA00022842"/>
    </source>
</evidence>
<dbReference type="CDD" id="cd03487">
    <property type="entry name" value="RT_Bac_retron_II"/>
    <property type="match status" value="1"/>
</dbReference>
<evidence type="ECO:0000256" key="3">
    <source>
        <dbReference type="ARBA" id="ARBA00022695"/>
    </source>
</evidence>
<reference evidence="11 12" key="1">
    <citation type="submission" date="2020-08" db="EMBL/GenBank/DDBJ databases">
        <title>Complete genome sequence of Klebsiella pneumoniae KP2757.</title>
        <authorList>
            <person name="Zhang X."/>
        </authorList>
    </citation>
    <scope>NUCLEOTIDE SEQUENCE [LARGE SCALE GENOMIC DNA]</scope>
    <source>
        <strain evidence="11 12">KP2757</strain>
    </source>
</reference>
<comment type="catalytic activity">
    <reaction evidence="9">
        <text>DNA(n) + a 2'-deoxyribonucleoside 5'-triphosphate = DNA(n+1) + diphosphate</text>
        <dbReference type="Rhea" id="RHEA:22508"/>
        <dbReference type="Rhea" id="RHEA-COMP:17339"/>
        <dbReference type="Rhea" id="RHEA-COMP:17340"/>
        <dbReference type="ChEBI" id="CHEBI:33019"/>
        <dbReference type="ChEBI" id="CHEBI:61560"/>
        <dbReference type="ChEBI" id="CHEBI:173112"/>
        <dbReference type="EC" id="2.7.7.49"/>
    </reaction>
</comment>
<dbReference type="Pfam" id="PF00078">
    <property type="entry name" value="RVT_1"/>
    <property type="match status" value="1"/>
</dbReference>
<dbReference type="AlphaFoldDB" id="A0A7H0EM60"/>
<keyword evidence="2" id="KW-0808">Transferase</keyword>
<dbReference type="InterPro" id="IPR051083">
    <property type="entry name" value="GrpII_Intron_Splice-Mob/Def"/>
</dbReference>
<accession>A0A7H0EM60</accession>
<gene>
    <name evidence="11" type="ORF">IAP99_00395</name>
</gene>
<keyword evidence="5" id="KW-0460">Magnesium</keyword>
<evidence type="ECO:0000256" key="9">
    <source>
        <dbReference type="ARBA" id="ARBA00048173"/>
    </source>
</evidence>
<dbReference type="EMBL" id="CP060807">
    <property type="protein sequence ID" value="QNP24876.1"/>
    <property type="molecule type" value="Genomic_DNA"/>
</dbReference>